<evidence type="ECO:0000256" key="2">
    <source>
        <dbReference type="ARBA" id="ARBA00022771"/>
    </source>
</evidence>
<keyword evidence="1" id="KW-0479">Metal-binding</keyword>
<keyword evidence="3" id="KW-0862">Zinc</keyword>
<name>A0ABD1GV50_SALDI</name>
<protein>
    <recommendedName>
        <fullName evidence="5">GRF-type domain-containing protein</fullName>
    </recommendedName>
</protein>
<evidence type="ECO:0000256" key="1">
    <source>
        <dbReference type="ARBA" id="ARBA00022723"/>
    </source>
</evidence>
<reference evidence="6 7" key="1">
    <citation type="submission" date="2024-06" db="EMBL/GenBank/DDBJ databases">
        <title>A chromosome level genome sequence of Diviner's sage (Salvia divinorum).</title>
        <authorList>
            <person name="Ford S.A."/>
            <person name="Ro D.-K."/>
            <person name="Ness R.W."/>
            <person name="Phillips M.A."/>
        </authorList>
    </citation>
    <scope>NUCLEOTIDE SEQUENCE [LARGE SCALE GENOMIC DNA]</scope>
    <source>
        <strain evidence="6">SAF-2024a</strain>
        <tissue evidence="6">Leaf</tissue>
    </source>
</reference>
<evidence type="ECO:0000313" key="7">
    <source>
        <dbReference type="Proteomes" id="UP001567538"/>
    </source>
</evidence>
<keyword evidence="2 4" id="KW-0863">Zinc-finger</keyword>
<comment type="caution">
    <text evidence="6">The sequence shown here is derived from an EMBL/GenBank/DDBJ whole genome shotgun (WGS) entry which is preliminary data.</text>
</comment>
<keyword evidence="7" id="KW-1185">Reference proteome</keyword>
<dbReference type="Proteomes" id="UP001567538">
    <property type="component" value="Unassembled WGS sequence"/>
</dbReference>
<dbReference type="EMBL" id="JBEAFC010000007">
    <property type="protein sequence ID" value="KAL1548020.1"/>
    <property type="molecule type" value="Genomic_DNA"/>
</dbReference>
<proteinExistence type="predicted"/>
<gene>
    <name evidence="6" type="ORF">AAHA92_16309</name>
</gene>
<organism evidence="6 7">
    <name type="scientific">Salvia divinorum</name>
    <name type="common">Maria pastora</name>
    <name type="synonym">Diviner's sage</name>
    <dbReference type="NCBI Taxonomy" id="28513"/>
    <lineage>
        <taxon>Eukaryota</taxon>
        <taxon>Viridiplantae</taxon>
        <taxon>Streptophyta</taxon>
        <taxon>Embryophyta</taxon>
        <taxon>Tracheophyta</taxon>
        <taxon>Spermatophyta</taxon>
        <taxon>Magnoliopsida</taxon>
        <taxon>eudicotyledons</taxon>
        <taxon>Gunneridae</taxon>
        <taxon>Pentapetalae</taxon>
        <taxon>asterids</taxon>
        <taxon>lamiids</taxon>
        <taxon>Lamiales</taxon>
        <taxon>Lamiaceae</taxon>
        <taxon>Nepetoideae</taxon>
        <taxon>Mentheae</taxon>
        <taxon>Salviinae</taxon>
        <taxon>Salvia</taxon>
        <taxon>Salvia subgen. Calosphace</taxon>
    </lineage>
</organism>
<dbReference type="GO" id="GO:0008270">
    <property type="term" value="F:zinc ion binding"/>
    <property type="evidence" value="ECO:0007669"/>
    <property type="project" value="UniProtKB-KW"/>
</dbReference>
<evidence type="ECO:0000256" key="4">
    <source>
        <dbReference type="PROSITE-ProRule" id="PRU01343"/>
    </source>
</evidence>
<sequence length="141" mass="16085">MERSRCNWGSSNNGVARDPRFSYVFCNCKKVALLCIVTSQGKPTREKLYFVCERKECCFFKWCEPIDEDKAVSSLTSLLGFDFEQAFWISGIDFHSTPIVQLPTLLPLALSLLTEGSCWWKSWVFGELIDLAVAIGFLHML</sequence>
<feature type="domain" description="GRF-type" evidence="5">
    <location>
        <begin position="26"/>
        <end position="66"/>
    </location>
</feature>
<accession>A0ABD1GV50</accession>
<dbReference type="AlphaFoldDB" id="A0ABD1GV50"/>
<dbReference type="InterPro" id="IPR010666">
    <property type="entry name" value="Znf_GRF"/>
</dbReference>
<evidence type="ECO:0000256" key="3">
    <source>
        <dbReference type="ARBA" id="ARBA00022833"/>
    </source>
</evidence>
<evidence type="ECO:0000259" key="5">
    <source>
        <dbReference type="PROSITE" id="PS51999"/>
    </source>
</evidence>
<dbReference type="PROSITE" id="PS51999">
    <property type="entry name" value="ZF_GRF"/>
    <property type="match status" value="1"/>
</dbReference>
<evidence type="ECO:0000313" key="6">
    <source>
        <dbReference type="EMBL" id="KAL1548020.1"/>
    </source>
</evidence>